<feature type="domain" description="VTT" evidence="7">
    <location>
        <begin position="39"/>
        <end position="156"/>
    </location>
</feature>
<proteinExistence type="inferred from homology"/>
<feature type="transmembrane region" description="Helical" evidence="6">
    <location>
        <begin position="108"/>
        <end position="129"/>
    </location>
</feature>
<evidence type="ECO:0000256" key="1">
    <source>
        <dbReference type="ARBA" id="ARBA00004651"/>
    </source>
</evidence>
<feature type="transmembrane region" description="Helical" evidence="6">
    <location>
        <begin position="136"/>
        <end position="156"/>
    </location>
</feature>
<keyword evidence="4 6" id="KW-1133">Transmembrane helix</keyword>
<dbReference type="Proteomes" id="UP001282284">
    <property type="component" value="Unassembled WGS sequence"/>
</dbReference>
<dbReference type="PANTHER" id="PTHR12677:SF55">
    <property type="entry name" value="UNDECAPRENYL PHOSPHATE TRANSPORTER SAOUHSC_00901-RELATED"/>
    <property type="match status" value="1"/>
</dbReference>
<dbReference type="InterPro" id="IPR032816">
    <property type="entry name" value="VTT_dom"/>
</dbReference>
<feature type="transmembrane region" description="Helical" evidence="6">
    <location>
        <begin position="20"/>
        <end position="46"/>
    </location>
</feature>
<comment type="similarity">
    <text evidence="6">Belongs to the TVP38/TMEM64 family.</text>
</comment>
<dbReference type="Pfam" id="PF09335">
    <property type="entry name" value="VTT_dom"/>
    <property type="match status" value="1"/>
</dbReference>
<evidence type="ECO:0000313" key="8">
    <source>
        <dbReference type="EMBL" id="MDW0112651.1"/>
    </source>
</evidence>
<dbReference type="RefSeq" id="WP_317942531.1">
    <property type="nucleotide sequence ID" value="NZ_JAUBDI010000003.1"/>
</dbReference>
<comment type="subcellular location">
    <subcellularLocation>
        <location evidence="1 6">Cell membrane</location>
        <topology evidence="1 6">Multi-pass membrane protein</topology>
    </subcellularLocation>
</comment>
<gene>
    <name evidence="8" type="ORF">QT711_05605</name>
</gene>
<protein>
    <recommendedName>
        <fullName evidence="6">TVP38/TMEM64 family membrane protein</fullName>
    </recommendedName>
</protein>
<keyword evidence="9" id="KW-1185">Reference proteome</keyword>
<evidence type="ECO:0000256" key="4">
    <source>
        <dbReference type="ARBA" id="ARBA00022989"/>
    </source>
</evidence>
<organism evidence="8 9">
    <name type="scientific">Sporosarcina saromensis</name>
    <dbReference type="NCBI Taxonomy" id="359365"/>
    <lineage>
        <taxon>Bacteria</taxon>
        <taxon>Bacillati</taxon>
        <taxon>Bacillota</taxon>
        <taxon>Bacilli</taxon>
        <taxon>Bacillales</taxon>
        <taxon>Caryophanaceae</taxon>
        <taxon>Sporosarcina</taxon>
    </lineage>
</organism>
<evidence type="ECO:0000259" key="7">
    <source>
        <dbReference type="Pfam" id="PF09335"/>
    </source>
</evidence>
<sequence length="206" mass="23608">MSEWMDVDKIIELAEHYKALGPFIGILLPFIEAFLPFLPLFVFVFANAGAYGLWLGFILSWAGTVAGSYVVFLIIRKYGRNRFLRFLTKHKRVQQLIGWVERNGFGPLFLLLCFPFTPSALVNLVAGLSNMKKKNYLMILMAGKFVMIFTISFIGYDLKALLTQPIRTAIVIGIIVILWLVGKWFEKRLEKRVEEESSTIFQGEDE</sequence>
<dbReference type="PANTHER" id="PTHR12677">
    <property type="entry name" value="GOLGI APPARATUS MEMBRANE PROTEIN TVP38-RELATED"/>
    <property type="match status" value="1"/>
</dbReference>
<keyword evidence="2 6" id="KW-1003">Cell membrane</keyword>
<evidence type="ECO:0000256" key="3">
    <source>
        <dbReference type="ARBA" id="ARBA00022692"/>
    </source>
</evidence>
<feature type="transmembrane region" description="Helical" evidence="6">
    <location>
        <begin position="53"/>
        <end position="75"/>
    </location>
</feature>
<keyword evidence="5 6" id="KW-0472">Membrane</keyword>
<name>A0ABU4G6S7_9BACL</name>
<dbReference type="EMBL" id="JAUBDI010000003">
    <property type="protein sequence ID" value="MDW0112651.1"/>
    <property type="molecule type" value="Genomic_DNA"/>
</dbReference>
<evidence type="ECO:0000256" key="6">
    <source>
        <dbReference type="RuleBase" id="RU366058"/>
    </source>
</evidence>
<evidence type="ECO:0000256" key="2">
    <source>
        <dbReference type="ARBA" id="ARBA00022475"/>
    </source>
</evidence>
<accession>A0ABU4G6S7</accession>
<comment type="caution">
    <text evidence="8">The sequence shown here is derived from an EMBL/GenBank/DDBJ whole genome shotgun (WGS) entry which is preliminary data.</text>
</comment>
<keyword evidence="3 6" id="KW-0812">Transmembrane</keyword>
<evidence type="ECO:0000256" key="5">
    <source>
        <dbReference type="ARBA" id="ARBA00023136"/>
    </source>
</evidence>
<reference evidence="8 9" key="1">
    <citation type="submission" date="2023-06" db="EMBL/GenBank/DDBJ databases">
        <title>Sporosarcina sp. nov., isolated from Korean traditional fermented seafood 'Jeotgal'.</title>
        <authorList>
            <person name="Yang A.I."/>
            <person name="Shin N.-R."/>
        </authorList>
    </citation>
    <scope>NUCLEOTIDE SEQUENCE [LARGE SCALE GENOMIC DNA]</scope>
    <source>
        <strain evidence="8 9">KCTC13119</strain>
    </source>
</reference>
<dbReference type="InterPro" id="IPR015414">
    <property type="entry name" value="TMEM64"/>
</dbReference>
<evidence type="ECO:0000313" key="9">
    <source>
        <dbReference type="Proteomes" id="UP001282284"/>
    </source>
</evidence>
<feature type="transmembrane region" description="Helical" evidence="6">
    <location>
        <begin position="162"/>
        <end position="182"/>
    </location>
</feature>